<sequence>MNRAMWEQLERHFGIESEPGKDLGKEAVMSIKGEDLIDVAAMSGFLAAYNQLIEGMDEGVAAAYFSSWFGSVIAALHYSISVYDTAPNFSLSNLEVQLIKEPGFTKVGFRVERKEAEQAPDDLAGRQRQQWLEHVLFHFYRNTAHPLMESLAQASSLNIGLLWGQLPTALNNYRERLQQSITDEAVLKQLEADERFVQALPSEWFGRSKNPFHVNVRYIPNPLDPEKQLALKNVCCLQFRRKNRSYCYTCPRLTRQQRAEWKI</sequence>
<proteinExistence type="predicted"/>
<dbReference type="EMBL" id="CP016808">
    <property type="protein sequence ID" value="ANY66016.1"/>
    <property type="molecule type" value="Genomic_DNA"/>
</dbReference>
<gene>
    <name evidence="1" type="ORF">BBD42_05750</name>
</gene>
<accession>A0A1B2DE90</accession>
<evidence type="ECO:0000313" key="1">
    <source>
        <dbReference type="EMBL" id="ANY66016.1"/>
    </source>
</evidence>
<protein>
    <recommendedName>
        <fullName evidence="2">Ferric siderophore reductase C-terminal domain-containing protein</fullName>
    </recommendedName>
</protein>
<evidence type="ECO:0008006" key="2">
    <source>
        <dbReference type="Google" id="ProtNLM"/>
    </source>
</evidence>
<dbReference type="AlphaFoldDB" id="A0A1B2DE90"/>
<reference evidence="1" key="1">
    <citation type="submission" date="2016-08" db="EMBL/GenBank/DDBJ databases">
        <title>Complete Genome Seqeunce of Paenibacillus sp. BIHB 4019 from tea rhizoplane.</title>
        <authorList>
            <person name="Thakur R."/>
            <person name="Swarnkar M.K."/>
            <person name="Gulati A."/>
        </authorList>
    </citation>
    <scope>NUCLEOTIDE SEQUENCE [LARGE SCALE GENOMIC DNA]</scope>
    <source>
        <strain evidence="1">BIHB4019</strain>
    </source>
</reference>
<organism evidence="1">
    <name type="scientific">Paenibacillus sp. BIHB 4019</name>
    <dbReference type="NCBI Taxonomy" id="1870819"/>
    <lineage>
        <taxon>Bacteria</taxon>
        <taxon>Bacillati</taxon>
        <taxon>Bacillota</taxon>
        <taxon>Bacilli</taxon>
        <taxon>Bacillales</taxon>
        <taxon>Paenibacillaceae</taxon>
        <taxon>Paenibacillus</taxon>
    </lineage>
</organism>
<name>A0A1B2DE90_9BACL</name>